<feature type="domain" description="Xylose isomerase-like TIM barrel" evidence="1">
    <location>
        <begin position="16"/>
        <end position="319"/>
    </location>
</feature>
<evidence type="ECO:0000313" key="3">
    <source>
        <dbReference type="EMBL" id="THC89607.1"/>
    </source>
</evidence>
<dbReference type="PANTHER" id="PTHR12110:SF21">
    <property type="entry name" value="XYLOSE ISOMERASE-LIKE TIM BARREL DOMAIN-CONTAINING PROTEIN"/>
    <property type="match status" value="1"/>
</dbReference>
<evidence type="ECO:0000259" key="1">
    <source>
        <dbReference type="Pfam" id="PF01261"/>
    </source>
</evidence>
<name>A0A4S3J685_9EURO</name>
<evidence type="ECO:0000313" key="5">
    <source>
        <dbReference type="Proteomes" id="UP000324241"/>
    </source>
</evidence>
<dbReference type="Proteomes" id="UP000324241">
    <property type="component" value="Unassembled WGS sequence"/>
</dbReference>
<dbReference type="InterPro" id="IPR013022">
    <property type="entry name" value="Xyl_isomerase-like_TIM-brl"/>
</dbReference>
<comment type="caution">
    <text evidence="3">The sequence shown here is derived from an EMBL/GenBank/DDBJ whole genome shotgun (WGS) entry which is preliminary data.</text>
</comment>
<reference evidence="2 5" key="2">
    <citation type="submission" date="2019-08" db="EMBL/GenBank/DDBJ databases">
        <title>The genome sequence of a newly discovered highly antifungal drug resistant Aspergillus species, Aspergillus tanneri NIH 1004.</title>
        <authorList>
            <person name="Mounaud S."/>
            <person name="Singh I."/>
            <person name="Joardar V."/>
            <person name="Pakala S."/>
            <person name="Pakala S."/>
            <person name="Venepally P."/>
            <person name="Chung J.K."/>
            <person name="Losada L."/>
            <person name="Nierman W.C."/>
        </authorList>
    </citation>
    <scope>NUCLEOTIDE SEQUENCE [LARGE SCALE GENOMIC DNA]</scope>
    <source>
        <strain evidence="2 5">NIH1004</strain>
    </source>
</reference>
<dbReference type="STRING" id="1220188.A0A4S3J685"/>
<organism evidence="3 4">
    <name type="scientific">Aspergillus tanneri</name>
    <dbReference type="NCBI Taxonomy" id="1220188"/>
    <lineage>
        <taxon>Eukaryota</taxon>
        <taxon>Fungi</taxon>
        <taxon>Dikarya</taxon>
        <taxon>Ascomycota</taxon>
        <taxon>Pezizomycotina</taxon>
        <taxon>Eurotiomycetes</taxon>
        <taxon>Eurotiomycetidae</taxon>
        <taxon>Eurotiales</taxon>
        <taxon>Aspergillaceae</taxon>
        <taxon>Aspergillus</taxon>
        <taxon>Aspergillus subgen. Circumdati</taxon>
    </lineage>
</organism>
<dbReference type="Proteomes" id="UP000308092">
    <property type="component" value="Unassembled WGS sequence"/>
</dbReference>
<gene>
    <name evidence="2" type="ORF">ATNIH1004_005367</name>
    <name evidence="3" type="ORF">EYZ11_010939</name>
</gene>
<dbReference type="RefSeq" id="XP_033426053.1">
    <property type="nucleotide sequence ID" value="XM_033570021.1"/>
</dbReference>
<dbReference type="SUPFAM" id="SSF51658">
    <property type="entry name" value="Xylose isomerase-like"/>
    <property type="match status" value="1"/>
</dbReference>
<dbReference type="Pfam" id="PF01261">
    <property type="entry name" value="AP_endonuc_2"/>
    <property type="match status" value="1"/>
</dbReference>
<dbReference type="InterPro" id="IPR036237">
    <property type="entry name" value="Xyl_isomerase-like_sf"/>
</dbReference>
<accession>A0A4S3J685</accession>
<dbReference type="Gene3D" id="3.20.20.150">
    <property type="entry name" value="Divalent-metal-dependent TIM barrel enzymes"/>
    <property type="match status" value="1"/>
</dbReference>
<dbReference type="AlphaFoldDB" id="A0A4S3J685"/>
<protein>
    <recommendedName>
        <fullName evidence="1">Xylose isomerase-like TIM barrel domain-containing protein</fullName>
    </recommendedName>
</protein>
<dbReference type="EMBL" id="SOSA01000629">
    <property type="protein sequence ID" value="THC89607.1"/>
    <property type="molecule type" value="Genomic_DNA"/>
</dbReference>
<evidence type="ECO:0000313" key="2">
    <source>
        <dbReference type="EMBL" id="KAA8646692.1"/>
    </source>
</evidence>
<dbReference type="OrthoDB" id="5360893at2759"/>
<dbReference type="EMBL" id="QUQM01000004">
    <property type="protein sequence ID" value="KAA8646692.1"/>
    <property type="molecule type" value="Genomic_DNA"/>
</dbReference>
<sequence>MSLGRAWAHQLPEKLKQASIHGFKGVEIFYEDLEYLARDLSHGSDASPEGLLLAARTARHLCDQNNLTVVCLQPFLSYEGLLDPVEHRKRIEKLKLWFQIIKILGTDMIQIPANFMTKDITGDLDVIVADMVEVAELGLRETPSVRFVYENISFATYVDTWEMAWDVVQKVDRPNFGICLDTFNICARVYGDPAVESGKTLNAERDMQASIERMKQQIDVKRVFYVQIVDGERLRDPITPAHPFYIKGQSARMGWSRNARLFAYEEGGYLPILDVARVIFGDLGFEGWVSLELFSRTMARVDPAVPRELARRGYESWRKLKQDLHLKDEPGATDCVLLPQGA</sequence>
<dbReference type="PANTHER" id="PTHR12110">
    <property type="entry name" value="HYDROXYPYRUVATE ISOMERASE"/>
    <property type="match status" value="1"/>
</dbReference>
<keyword evidence="4" id="KW-1185">Reference proteome</keyword>
<dbReference type="GeneID" id="54328069"/>
<reference evidence="3 4" key="1">
    <citation type="submission" date="2019-03" db="EMBL/GenBank/DDBJ databases">
        <title>The genome sequence of a newly discovered highly antifungal drug resistant Aspergillus species, Aspergillus tanneri NIH 1004.</title>
        <authorList>
            <person name="Mounaud S."/>
            <person name="Singh I."/>
            <person name="Joardar V."/>
            <person name="Pakala S."/>
            <person name="Pakala S."/>
            <person name="Venepally P."/>
            <person name="Hoover J."/>
            <person name="Nierman W."/>
            <person name="Chung J."/>
            <person name="Losada L."/>
        </authorList>
    </citation>
    <scope>NUCLEOTIDE SEQUENCE [LARGE SCALE GENOMIC DNA]</scope>
    <source>
        <strain evidence="3 4">NIH1004</strain>
    </source>
</reference>
<proteinExistence type="predicted"/>
<dbReference type="InterPro" id="IPR050312">
    <property type="entry name" value="IolE/XylAMocC-like"/>
</dbReference>
<evidence type="ECO:0000313" key="4">
    <source>
        <dbReference type="Proteomes" id="UP000308092"/>
    </source>
</evidence>
<dbReference type="VEuPathDB" id="FungiDB:EYZ11_010939"/>